<evidence type="ECO:0000256" key="6">
    <source>
        <dbReference type="SAM" id="Phobius"/>
    </source>
</evidence>
<evidence type="ECO:0000256" key="4">
    <source>
        <dbReference type="ARBA" id="ARBA00022989"/>
    </source>
</evidence>
<dbReference type="OrthoDB" id="266664at2157"/>
<dbReference type="Pfam" id="PF01810">
    <property type="entry name" value="LysE"/>
    <property type="match status" value="1"/>
</dbReference>
<feature type="transmembrane region" description="Helical" evidence="6">
    <location>
        <begin position="40"/>
        <end position="69"/>
    </location>
</feature>
<keyword evidence="5 6" id="KW-0472">Membrane</keyword>
<dbReference type="GO" id="GO:0015171">
    <property type="term" value="F:amino acid transmembrane transporter activity"/>
    <property type="evidence" value="ECO:0007669"/>
    <property type="project" value="TreeGrafter"/>
</dbReference>
<evidence type="ECO:0000313" key="7">
    <source>
        <dbReference type="EMBL" id="AGB01127.1"/>
    </source>
</evidence>
<proteinExistence type="predicted"/>
<dbReference type="InParanoid" id="L0H8Q6"/>
<reference evidence="7 8" key="2">
    <citation type="journal article" date="2014" name="Genome Announc.">
        <title>Complete Genome Sequence of Methanoregula formicica SMSPT, a Mesophilic Hydrogenotrophic Methanogen Isolated from a Methanogenic Upflow Anaerobic Sludge Blanket Reactor.</title>
        <authorList>
            <person name="Yamamoto K."/>
            <person name="Tamaki H."/>
            <person name="Cadillo-Quiroz H."/>
            <person name="Imachi H."/>
            <person name="Kyrpides N."/>
            <person name="Woyke T."/>
            <person name="Goodwin L."/>
            <person name="Zinder S.H."/>
            <person name="Kamagata Y."/>
            <person name="Liu W.T."/>
        </authorList>
    </citation>
    <scope>NUCLEOTIDE SEQUENCE [LARGE SCALE GENOMIC DNA]</scope>
    <source>
        <strain evidence="8">DSM 22288 / NBRC 105244 / SMSP</strain>
    </source>
</reference>
<evidence type="ECO:0000313" key="8">
    <source>
        <dbReference type="Proteomes" id="UP000010824"/>
    </source>
</evidence>
<feature type="transmembrane region" description="Helical" evidence="6">
    <location>
        <begin position="6"/>
        <end position="28"/>
    </location>
</feature>
<dbReference type="HOGENOM" id="CLU_087840_1_1_2"/>
<keyword evidence="2" id="KW-1003">Cell membrane</keyword>
<feature type="transmembrane region" description="Helical" evidence="6">
    <location>
        <begin position="115"/>
        <end position="137"/>
    </location>
</feature>
<feature type="transmembrane region" description="Helical" evidence="6">
    <location>
        <begin position="188"/>
        <end position="210"/>
    </location>
</feature>
<feature type="transmembrane region" description="Helical" evidence="6">
    <location>
        <begin position="75"/>
        <end position="94"/>
    </location>
</feature>
<accession>L0H8Q6</accession>
<evidence type="ECO:0000256" key="1">
    <source>
        <dbReference type="ARBA" id="ARBA00004651"/>
    </source>
</evidence>
<comment type="subcellular location">
    <subcellularLocation>
        <location evidence="1">Cell membrane</location>
        <topology evidence="1">Multi-pass membrane protein</topology>
    </subcellularLocation>
</comment>
<dbReference type="STRING" id="593750.Metfor_0040"/>
<dbReference type="GeneID" id="14308713"/>
<dbReference type="RefSeq" id="WP_015284091.1">
    <property type="nucleotide sequence ID" value="NC_019943.1"/>
</dbReference>
<dbReference type="Proteomes" id="UP000010824">
    <property type="component" value="Chromosome"/>
</dbReference>
<protein>
    <submittedName>
        <fullName evidence="7">Putative threonine efflux protein</fullName>
    </submittedName>
</protein>
<evidence type="ECO:0000256" key="3">
    <source>
        <dbReference type="ARBA" id="ARBA00022692"/>
    </source>
</evidence>
<keyword evidence="4 6" id="KW-1133">Transmembrane helix</keyword>
<dbReference type="PANTHER" id="PTHR30086:SF20">
    <property type="entry name" value="ARGININE EXPORTER PROTEIN ARGO-RELATED"/>
    <property type="match status" value="1"/>
</dbReference>
<name>L0H8Q6_METFS</name>
<dbReference type="KEGG" id="mfo:Metfor_0040"/>
<keyword evidence="8" id="KW-1185">Reference proteome</keyword>
<dbReference type="eggNOG" id="arCOG01947">
    <property type="taxonomic scope" value="Archaea"/>
</dbReference>
<gene>
    <name evidence="7" type="ordered locus">Metfor_0040</name>
</gene>
<dbReference type="AlphaFoldDB" id="L0H8Q6"/>
<feature type="transmembrane region" description="Helical" evidence="6">
    <location>
        <begin position="149"/>
        <end position="176"/>
    </location>
</feature>
<evidence type="ECO:0000256" key="5">
    <source>
        <dbReference type="ARBA" id="ARBA00023136"/>
    </source>
</evidence>
<keyword evidence="3 6" id="KW-0812">Transmembrane</keyword>
<reference evidence="8" key="1">
    <citation type="submission" date="2011-12" db="EMBL/GenBank/DDBJ databases">
        <title>Complete sequence of Methanoregula formicicum SMSP.</title>
        <authorList>
            <person name="Lucas S."/>
            <person name="Han J."/>
            <person name="Lapidus A."/>
            <person name="Cheng J.-F."/>
            <person name="Goodwin L."/>
            <person name="Pitluck S."/>
            <person name="Peters L."/>
            <person name="Ovchinnikova G."/>
            <person name="Teshima H."/>
            <person name="Detter J.C."/>
            <person name="Han C."/>
            <person name="Tapia R."/>
            <person name="Land M."/>
            <person name="Hauser L."/>
            <person name="Kyrpides N."/>
            <person name="Ivanova N."/>
            <person name="Pagani I."/>
            <person name="Imachi H."/>
            <person name="Tamaki H."/>
            <person name="Sekiguchi Y."/>
            <person name="Kamagata Y."/>
            <person name="Cadillo-Quiroz H."/>
            <person name="Zinder S."/>
            <person name="Liu W.-T."/>
            <person name="Woyke T."/>
        </authorList>
    </citation>
    <scope>NUCLEOTIDE SEQUENCE [LARGE SCALE GENOMIC DNA]</scope>
    <source>
        <strain evidence="8">DSM 22288 / NBRC 105244 / SMSP</strain>
    </source>
</reference>
<evidence type="ECO:0000256" key="2">
    <source>
        <dbReference type="ARBA" id="ARBA00022475"/>
    </source>
</evidence>
<dbReference type="PANTHER" id="PTHR30086">
    <property type="entry name" value="ARGININE EXPORTER PROTEIN ARGO"/>
    <property type="match status" value="1"/>
</dbReference>
<dbReference type="InterPro" id="IPR001123">
    <property type="entry name" value="LeuE-type"/>
</dbReference>
<organism evidence="7 8">
    <name type="scientific">Methanoregula formicica (strain DSM 22288 / NBRC 105244 / SMSP)</name>
    <dbReference type="NCBI Taxonomy" id="593750"/>
    <lineage>
        <taxon>Archaea</taxon>
        <taxon>Methanobacteriati</taxon>
        <taxon>Methanobacteriota</taxon>
        <taxon>Stenosarchaea group</taxon>
        <taxon>Methanomicrobia</taxon>
        <taxon>Methanomicrobiales</taxon>
        <taxon>Methanoregulaceae</taxon>
        <taxon>Methanoregula</taxon>
    </lineage>
</organism>
<dbReference type="EMBL" id="CP003167">
    <property type="protein sequence ID" value="AGB01127.1"/>
    <property type="molecule type" value="Genomic_DNA"/>
</dbReference>
<sequence precursor="true">MDIGLVIQGIIVGLILAVPVGPLSLICIQRTLLSGRLHGLLSGFGITVADSVYAVIAFLGLAAISGFILSFEVPLRIFAGLVLIVVGVRIIGFVPDRRQDKTGQKRYSKDFFSMLALALANPMTLVFLMVTLPGYGFVFGGTSLVSAGWFVSGFVAGSALWWIILCGMVGSLRAWLTERNLTLINHASGIFIAGVGAVMILAPVLALAGFTGP</sequence>
<dbReference type="GO" id="GO:0005886">
    <property type="term" value="C:plasma membrane"/>
    <property type="evidence" value="ECO:0007669"/>
    <property type="project" value="UniProtKB-SubCell"/>
</dbReference>